<comment type="caution">
    <text evidence="1">The sequence shown here is derived from an EMBL/GenBank/DDBJ whole genome shotgun (WGS) entry which is preliminary data.</text>
</comment>
<sequence length="169" mass="18767">MASRYSSSGLNVLLADPHVSHGIDPEARALEAKYTGITLLLLSVFHQLANLSARIFPRRSLSTCLKCIVTGTDSIASAESDPSIRNQQRALLFKDLALVPSTMDPERLIGDIIPTDDGLVRSKLNQDRLLRQELLWRISERWTRLDSHPKAMPVPPRTTMLALQATKGQ</sequence>
<gene>
    <name evidence="1" type="ORF">PXEA_LOCUS2325</name>
</gene>
<dbReference type="Proteomes" id="UP000784294">
    <property type="component" value="Unassembled WGS sequence"/>
</dbReference>
<keyword evidence="2" id="KW-1185">Reference proteome</keyword>
<evidence type="ECO:0000313" key="2">
    <source>
        <dbReference type="Proteomes" id="UP000784294"/>
    </source>
</evidence>
<evidence type="ECO:0000313" key="1">
    <source>
        <dbReference type="EMBL" id="VEL08885.1"/>
    </source>
</evidence>
<dbReference type="EMBL" id="CAAALY010004965">
    <property type="protein sequence ID" value="VEL08885.1"/>
    <property type="molecule type" value="Genomic_DNA"/>
</dbReference>
<protein>
    <submittedName>
        <fullName evidence="1">Uncharacterized protein</fullName>
    </submittedName>
</protein>
<organism evidence="1 2">
    <name type="scientific">Protopolystoma xenopodis</name>
    <dbReference type="NCBI Taxonomy" id="117903"/>
    <lineage>
        <taxon>Eukaryota</taxon>
        <taxon>Metazoa</taxon>
        <taxon>Spiralia</taxon>
        <taxon>Lophotrochozoa</taxon>
        <taxon>Platyhelminthes</taxon>
        <taxon>Monogenea</taxon>
        <taxon>Polyopisthocotylea</taxon>
        <taxon>Polystomatidea</taxon>
        <taxon>Polystomatidae</taxon>
        <taxon>Protopolystoma</taxon>
    </lineage>
</organism>
<name>A0A448WD74_9PLAT</name>
<dbReference type="OrthoDB" id="191139at2759"/>
<accession>A0A448WD74</accession>
<dbReference type="AlphaFoldDB" id="A0A448WD74"/>
<proteinExistence type="predicted"/>
<reference evidence="1" key="1">
    <citation type="submission" date="2018-11" db="EMBL/GenBank/DDBJ databases">
        <authorList>
            <consortium name="Pathogen Informatics"/>
        </authorList>
    </citation>
    <scope>NUCLEOTIDE SEQUENCE</scope>
</reference>